<evidence type="ECO:0000259" key="7">
    <source>
        <dbReference type="Pfam" id="PF09335"/>
    </source>
</evidence>
<dbReference type="AlphaFoldDB" id="A0A3D8X5K8"/>
<dbReference type="PANTHER" id="PTHR12677">
    <property type="entry name" value="GOLGI APPARATUS MEMBRANE PROTEIN TVP38-RELATED"/>
    <property type="match status" value="1"/>
</dbReference>
<evidence type="ECO:0000256" key="3">
    <source>
        <dbReference type="ARBA" id="ARBA00022692"/>
    </source>
</evidence>
<keyword evidence="4 6" id="KW-1133">Transmembrane helix</keyword>
<feature type="transmembrane region" description="Helical" evidence="6">
    <location>
        <begin position="48"/>
        <end position="70"/>
    </location>
</feature>
<name>A0A3D8X5K8_PRIMG</name>
<keyword evidence="2 6" id="KW-1003">Cell membrane</keyword>
<comment type="caution">
    <text evidence="8">The sequence shown here is derived from an EMBL/GenBank/DDBJ whole genome shotgun (WGS) entry which is preliminary data.</text>
</comment>
<organism evidence="8 9">
    <name type="scientific">Priestia megaterium</name>
    <name type="common">Bacillus megaterium</name>
    <dbReference type="NCBI Taxonomy" id="1404"/>
    <lineage>
        <taxon>Bacteria</taxon>
        <taxon>Bacillati</taxon>
        <taxon>Bacillota</taxon>
        <taxon>Bacilli</taxon>
        <taxon>Bacillales</taxon>
        <taxon>Bacillaceae</taxon>
        <taxon>Priestia</taxon>
    </lineage>
</organism>
<gene>
    <name evidence="8" type="ORF">C3744_07610</name>
</gene>
<keyword evidence="5 6" id="KW-0472">Membrane</keyword>
<evidence type="ECO:0000256" key="2">
    <source>
        <dbReference type="ARBA" id="ARBA00022475"/>
    </source>
</evidence>
<feature type="transmembrane region" description="Helical" evidence="6">
    <location>
        <begin position="100"/>
        <end position="122"/>
    </location>
</feature>
<dbReference type="InterPro" id="IPR015414">
    <property type="entry name" value="TMEM64"/>
</dbReference>
<comment type="caution">
    <text evidence="6">Lacks conserved residue(s) required for the propagation of feature annotation.</text>
</comment>
<dbReference type="GO" id="GO:0005886">
    <property type="term" value="C:plasma membrane"/>
    <property type="evidence" value="ECO:0007669"/>
    <property type="project" value="UniProtKB-SubCell"/>
</dbReference>
<dbReference type="PANTHER" id="PTHR12677:SF55">
    <property type="entry name" value="UNDECAPRENYL PHOSPHATE TRANSPORTER SAOUHSC_00901-RELATED"/>
    <property type="match status" value="1"/>
</dbReference>
<reference evidence="8 9" key="1">
    <citation type="journal article" date="2018" name="Appl. Environ. Microbiol.">
        <title>Antimicrobial susceptibility testing and tentative epidemiological cut-off values of five Bacillus species relevant for use as animal feed additives or for plant protection.</title>
        <authorList>
            <person name="Agerso Y."/>
            <person name="Stuer-Lauridsen B."/>
            <person name="Bjerre K."/>
            <person name="Jensen M.G."/>
            <person name="Johansen E."/>
            <person name="Bennedsen M."/>
            <person name="Brockmann E."/>
            <person name="Nielsen B."/>
        </authorList>
    </citation>
    <scope>NUCLEOTIDE SEQUENCE [LARGE SCALE GENOMIC DNA]</scope>
    <source>
        <strain evidence="8 9">CHCC20162</strain>
    </source>
</reference>
<dbReference type="Proteomes" id="UP000256519">
    <property type="component" value="Unassembled WGS sequence"/>
</dbReference>
<evidence type="ECO:0000256" key="5">
    <source>
        <dbReference type="ARBA" id="ARBA00023136"/>
    </source>
</evidence>
<evidence type="ECO:0000313" key="9">
    <source>
        <dbReference type="Proteomes" id="UP000256519"/>
    </source>
</evidence>
<evidence type="ECO:0000256" key="6">
    <source>
        <dbReference type="RuleBase" id="RU366058"/>
    </source>
</evidence>
<feature type="transmembrane region" description="Helical" evidence="6">
    <location>
        <begin position="158"/>
        <end position="176"/>
    </location>
</feature>
<comment type="subcellular location">
    <subcellularLocation>
        <location evidence="1 6">Cell membrane</location>
        <topology evidence="1 6">Multi-pass membrane protein</topology>
    </subcellularLocation>
</comment>
<keyword evidence="3 6" id="KW-0812">Transmembrane</keyword>
<protein>
    <recommendedName>
        <fullName evidence="6">TVP38/TMEM64 family membrane protein</fullName>
    </recommendedName>
</protein>
<comment type="similarity">
    <text evidence="6">Belongs to the TVP38/TMEM64 family.</text>
</comment>
<evidence type="ECO:0000256" key="1">
    <source>
        <dbReference type="ARBA" id="ARBA00004651"/>
    </source>
</evidence>
<feature type="domain" description="VTT" evidence="7">
    <location>
        <begin position="33"/>
        <end position="151"/>
    </location>
</feature>
<evidence type="ECO:0000313" key="8">
    <source>
        <dbReference type="EMBL" id="RDZ16379.1"/>
    </source>
</evidence>
<dbReference type="RefSeq" id="WP_116073263.1">
    <property type="nucleotide sequence ID" value="NZ_CP187630.1"/>
</dbReference>
<dbReference type="InterPro" id="IPR032816">
    <property type="entry name" value="VTT_dom"/>
</dbReference>
<sequence length="183" mass="20421">MTDYLQTFLLEHLEAAGFISILLNILISITGVFPSAPLTFVNVKLFGFWNGFLLSFIGEVLGAALSFWLYRKGFRTLVHTKTPSHSKWLKLLRVQGKESFILILSLRLLPFVPSGLITFFSAVGKGSFAVFISASALGKIPALFIEVYSVYHISQGSMQGKIILVVLSIILLFYISKKWKKKA</sequence>
<proteinExistence type="inferred from homology"/>
<accession>A0A3D8X5K8</accession>
<dbReference type="Pfam" id="PF09335">
    <property type="entry name" value="VTT_dom"/>
    <property type="match status" value="1"/>
</dbReference>
<dbReference type="EMBL" id="PQWM01000007">
    <property type="protein sequence ID" value="RDZ16379.1"/>
    <property type="molecule type" value="Genomic_DNA"/>
</dbReference>
<feature type="transmembrane region" description="Helical" evidence="6">
    <location>
        <begin position="12"/>
        <end position="36"/>
    </location>
</feature>
<evidence type="ECO:0000256" key="4">
    <source>
        <dbReference type="ARBA" id="ARBA00022989"/>
    </source>
</evidence>